<accession>A0A6M3XVG5</accession>
<dbReference type="AlphaFoldDB" id="A0A6M3XVG5"/>
<evidence type="ECO:0000313" key="1">
    <source>
        <dbReference type="EMBL" id="QJI01840.1"/>
    </source>
</evidence>
<sequence>MAVIKGDARQTSSVSRVSEGAENYMRMLRDGTLGVADLIALWSLEGRIFTVSAGAATSPATFQDSAALLTKEFDLHISVPAGVVIIPLSWNVVYEAFGTTAIVELCLQYGTGSVVGTATSDIPSSSNANTGLHSACTCNVASATGTALTTVVEEIWHDGDQEATTRPSGGGVFTPSTYRYNALEDGVLHIIGPSQQLVGFVVSQAPTGFFQFKYAELPVSSVE</sequence>
<reference evidence="1" key="1">
    <citation type="submission" date="2020-03" db="EMBL/GenBank/DDBJ databases">
        <title>The deep terrestrial virosphere.</title>
        <authorList>
            <person name="Holmfeldt K."/>
            <person name="Nilsson E."/>
            <person name="Simone D."/>
            <person name="Lopez-Fernandez M."/>
            <person name="Wu X."/>
            <person name="de Brujin I."/>
            <person name="Lundin D."/>
            <person name="Andersson A."/>
            <person name="Bertilsson S."/>
            <person name="Dopson M."/>
        </authorList>
    </citation>
    <scope>NUCLEOTIDE SEQUENCE</scope>
    <source>
        <strain evidence="1">TM448B02816</strain>
    </source>
</reference>
<dbReference type="EMBL" id="MT144955">
    <property type="protein sequence ID" value="QJI01840.1"/>
    <property type="molecule type" value="Genomic_DNA"/>
</dbReference>
<organism evidence="1">
    <name type="scientific">viral metagenome</name>
    <dbReference type="NCBI Taxonomy" id="1070528"/>
    <lineage>
        <taxon>unclassified sequences</taxon>
        <taxon>metagenomes</taxon>
        <taxon>organismal metagenomes</taxon>
    </lineage>
</organism>
<proteinExistence type="predicted"/>
<protein>
    <submittedName>
        <fullName evidence="1">Uncharacterized protein</fullName>
    </submittedName>
</protein>
<gene>
    <name evidence="1" type="ORF">TM448B02816_0002</name>
</gene>
<name>A0A6M3XVG5_9ZZZZ</name>